<sequence>MASMFGCVVCGRLVQTDAQQVGPTQVVFNLPDADSIQHIVIFLTGAVPFPDNMGGAVYYCFPSPQGQSWQLLGFISNAKPSAIFKISKAKPEDVVSNPFSLNVQQQDHTMAQIGISIEPLTQLAQQTPVANATPTTLNTFVQFTQKMMESFVNYASSFSITQTQMTPNPSESFIPMSVVQKWYLSFERKLACDPNFWKN</sequence>
<organism evidence="4 5">
    <name type="scientific">Actinia tenebrosa</name>
    <name type="common">Australian red waratah sea anemone</name>
    <dbReference type="NCBI Taxonomy" id="6105"/>
    <lineage>
        <taxon>Eukaryota</taxon>
        <taxon>Metazoa</taxon>
        <taxon>Cnidaria</taxon>
        <taxon>Anthozoa</taxon>
        <taxon>Hexacorallia</taxon>
        <taxon>Actiniaria</taxon>
        <taxon>Actiniidae</taxon>
        <taxon>Actinia</taxon>
    </lineage>
</organism>
<dbReference type="KEGG" id="aten:116305505"/>
<dbReference type="GeneID" id="116305505"/>
<dbReference type="InterPro" id="IPR031318">
    <property type="entry name" value="OPI10"/>
</dbReference>
<dbReference type="GO" id="GO:0030544">
    <property type="term" value="F:Hsp70 protein binding"/>
    <property type="evidence" value="ECO:0007669"/>
    <property type="project" value="TreeGrafter"/>
</dbReference>
<dbReference type="PANTHER" id="PTHR12925:SF0">
    <property type="entry name" value="PROTEIN HIKESHI"/>
    <property type="match status" value="1"/>
</dbReference>
<dbReference type="InParanoid" id="A0A6P8IZE4"/>
<feature type="domain" description="Hikeshi-like N-terminal" evidence="2">
    <location>
        <begin position="8"/>
        <end position="132"/>
    </location>
</feature>
<dbReference type="InterPro" id="IPR048364">
    <property type="entry name" value="Hikeshi-like_C"/>
</dbReference>
<dbReference type="FunCoup" id="A0A6P8IZE4">
    <property type="interactions" value="2931"/>
</dbReference>
<gene>
    <name evidence="5" type="primary">LOC116305505</name>
</gene>
<evidence type="ECO:0000259" key="2">
    <source>
        <dbReference type="Pfam" id="PF05603"/>
    </source>
</evidence>
<dbReference type="GO" id="GO:0005829">
    <property type="term" value="C:cytosol"/>
    <property type="evidence" value="ECO:0007669"/>
    <property type="project" value="TreeGrafter"/>
</dbReference>
<evidence type="ECO:0000259" key="3">
    <source>
        <dbReference type="Pfam" id="PF21057"/>
    </source>
</evidence>
<accession>A0A6P8IZE4</accession>
<feature type="domain" description="Hikeshi-like C-terminal" evidence="3">
    <location>
        <begin position="139"/>
        <end position="199"/>
    </location>
</feature>
<evidence type="ECO:0000256" key="1">
    <source>
        <dbReference type="ARBA" id="ARBA00006623"/>
    </source>
</evidence>
<dbReference type="InterPro" id="IPR008493">
    <property type="entry name" value="Hikeshi-like_N"/>
</dbReference>
<protein>
    <submittedName>
        <fullName evidence="5">Protein Hikeshi-like</fullName>
    </submittedName>
</protein>
<evidence type="ECO:0000313" key="4">
    <source>
        <dbReference type="Proteomes" id="UP000515163"/>
    </source>
</evidence>
<evidence type="ECO:0000313" key="5">
    <source>
        <dbReference type="RefSeq" id="XP_031571298.1"/>
    </source>
</evidence>
<name>A0A6P8IZE4_ACTTE</name>
<dbReference type="RefSeq" id="XP_031571298.1">
    <property type="nucleotide sequence ID" value="XM_031715438.1"/>
</dbReference>
<dbReference type="GO" id="GO:0005634">
    <property type="term" value="C:nucleus"/>
    <property type="evidence" value="ECO:0007669"/>
    <property type="project" value="TreeGrafter"/>
</dbReference>
<dbReference type="GO" id="GO:0006606">
    <property type="term" value="P:protein import into nucleus"/>
    <property type="evidence" value="ECO:0007669"/>
    <property type="project" value="TreeGrafter"/>
</dbReference>
<dbReference type="PANTHER" id="PTHR12925">
    <property type="entry name" value="HIKESHI FAMILY MEMBER"/>
    <property type="match status" value="1"/>
</dbReference>
<proteinExistence type="inferred from homology"/>
<dbReference type="Pfam" id="PF05603">
    <property type="entry name" value="Hikeshi-like_N"/>
    <property type="match status" value="1"/>
</dbReference>
<keyword evidence="4" id="KW-1185">Reference proteome</keyword>
<dbReference type="Pfam" id="PF21057">
    <property type="entry name" value="Hikeshi-like_C"/>
    <property type="match status" value="1"/>
</dbReference>
<dbReference type="GO" id="GO:0061608">
    <property type="term" value="F:nuclear import signal receptor activity"/>
    <property type="evidence" value="ECO:0007669"/>
    <property type="project" value="TreeGrafter"/>
</dbReference>
<comment type="similarity">
    <text evidence="1">Belongs to the OPI10 family.</text>
</comment>
<dbReference type="OrthoDB" id="10248398at2759"/>
<reference evidence="5" key="1">
    <citation type="submission" date="2025-08" db="UniProtKB">
        <authorList>
            <consortium name="RefSeq"/>
        </authorList>
    </citation>
    <scope>IDENTIFICATION</scope>
    <source>
        <tissue evidence="5">Tentacle</tissue>
    </source>
</reference>
<dbReference type="AlphaFoldDB" id="A0A6P8IZE4"/>
<dbReference type="Proteomes" id="UP000515163">
    <property type="component" value="Unplaced"/>
</dbReference>